<dbReference type="GO" id="GO:0008237">
    <property type="term" value="F:metallopeptidase activity"/>
    <property type="evidence" value="ECO:0007669"/>
    <property type="project" value="UniProtKB-KW"/>
</dbReference>
<dbReference type="RefSeq" id="WP_067147242.1">
    <property type="nucleotide sequence ID" value="NZ_CP014265.1"/>
</dbReference>
<dbReference type="EMBL" id="CP014265">
    <property type="protein sequence ID" value="AMK15740.1"/>
    <property type="molecule type" value="Genomic_DNA"/>
</dbReference>
<dbReference type="PANTHER" id="PTHR30624">
    <property type="entry name" value="UNCHARACTERIZED PROTEIN TLDD AND PMBA"/>
    <property type="match status" value="1"/>
</dbReference>
<feature type="domain" description="Metalloprotease TldD/E central" evidence="7">
    <location>
        <begin position="111"/>
        <end position="216"/>
    </location>
</feature>
<evidence type="ECO:0000259" key="5">
    <source>
        <dbReference type="Pfam" id="PF01523"/>
    </source>
</evidence>
<feature type="domain" description="Metalloprotease TldD/E N-terminal" evidence="5">
    <location>
        <begin position="22"/>
        <end position="83"/>
    </location>
</feature>
<dbReference type="InterPro" id="IPR045570">
    <property type="entry name" value="Metalloprtase-TldD/E_cen_dom"/>
</dbReference>
<keyword evidence="9" id="KW-1185">Reference proteome</keyword>
<dbReference type="STRING" id="294671.YLM1_1183"/>
<evidence type="ECO:0000259" key="7">
    <source>
        <dbReference type="Pfam" id="PF19290"/>
    </source>
</evidence>
<keyword evidence="2" id="KW-0645">Protease</keyword>
<feature type="domain" description="Metalloprotease TldD/E C-terminal" evidence="6">
    <location>
        <begin position="223"/>
        <end position="454"/>
    </location>
</feature>
<keyword evidence="4" id="KW-0482">Metalloprotease</keyword>
<dbReference type="KEGG" id="mol:YLM1_1183"/>
<dbReference type="Pfam" id="PF19290">
    <property type="entry name" value="PmbA_TldD_2nd"/>
    <property type="match status" value="1"/>
</dbReference>
<evidence type="ECO:0000259" key="6">
    <source>
        <dbReference type="Pfam" id="PF19289"/>
    </source>
</evidence>
<dbReference type="AlphaFoldDB" id="A0A126R036"/>
<reference evidence="9" key="2">
    <citation type="submission" date="2016-02" db="EMBL/GenBank/DDBJ databases">
        <title>The draft genome sequence of the rumen methanogen Methanobrevibacter olleyae YLM1.</title>
        <authorList>
            <consortium name="New Zealand Agricultural Greenhouse Gas Research Centre/Pastoral Greenhouse Gas Research Consortium"/>
            <person name="Kelly W.J."/>
            <person name="Li D."/>
            <person name="Lambie S.C."/>
            <person name="Attwood G.T."/>
            <person name="Altermann E."/>
            <person name="Leahy S.C."/>
        </authorList>
    </citation>
    <scope>NUCLEOTIDE SEQUENCE [LARGE SCALE GENOMIC DNA]</scope>
    <source>
        <strain evidence="9">YLM1</strain>
    </source>
</reference>
<accession>A0A126R036</accession>
<dbReference type="GO" id="GO:0006508">
    <property type="term" value="P:proteolysis"/>
    <property type="evidence" value="ECO:0007669"/>
    <property type="project" value="UniProtKB-KW"/>
</dbReference>
<evidence type="ECO:0000256" key="2">
    <source>
        <dbReference type="ARBA" id="ARBA00022670"/>
    </source>
</evidence>
<evidence type="ECO:0000256" key="4">
    <source>
        <dbReference type="ARBA" id="ARBA00023049"/>
    </source>
</evidence>
<dbReference type="Pfam" id="PF19289">
    <property type="entry name" value="PmbA_TldD_3rd"/>
    <property type="match status" value="1"/>
</dbReference>
<dbReference type="GO" id="GO:0005829">
    <property type="term" value="C:cytosol"/>
    <property type="evidence" value="ECO:0007669"/>
    <property type="project" value="TreeGrafter"/>
</dbReference>
<evidence type="ECO:0000256" key="1">
    <source>
        <dbReference type="ARBA" id="ARBA00005836"/>
    </source>
</evidence>
<dbReference type="InterPro" id="IPR025502">
    <property type="entry name" value="TldD"/>
</dbReference>
<dbReference type="Pfam" id="PF01523">
    <property type="entry name" value="PmbA_TldD_1st"/>
    <property type="match status" value="1"/>
</dbReference>
<dbReference type="GeneID" id="28489489"/>
<dbReference type="PANTHER" id="PTHR30624:SF0">
    <property type="entry name" value="METALLOPROTEASE SLR0863"/>
    <property type="match status" value="1"/>
</dbReference>
<dbReference type="InterPro" id="IPR035068">
    <property type="entry name" value="TldD/PmbA_N"/>
</dbReference>
<proteinExistence type="inferred from homology"/>
<organism evidence="8 9">
    <name type="scientific">Methanobrevibacter olleyae</name>
    <dbReference type="NCBI Taxonomy" id="294671"/>
    <lineage>
        <taxon>Archaea</taxon>
        <taxon>Methanobacteriati</taxon>
        <taxon>Methanobacteriota</taxon>
        <taxon>Methanomada group</taxon>
        <taxon>Methanobacteria</taxon>
        <taxon>Methanobacteriales</taxon>
        <taxon>Methanobacteriaceae</taxon>
        <taxon>Methanobrevibacter</taxon>
    </lineage>
</organism>
<dbReference type="InterPro" id="IPR051463">
    <property type="entry name" value="Peptidase_U62_metallo"/>
</dbReference>
<reference evidence="8 9" key="1">
    <citation type="journal article" date="2016" name="Genome Announc.">
        <title>Draft Genome Sequence of the Rumen Methanogen Methanobrevibacter olleyae YLM1.</title>
        <authorList>
            <person name="Kelly W.J."/>
            <person name="Li D."/>
            <person name="Lambie S.C."/>
            <person name="Cox F."/>
            <person name="Attwood G.T."/>
            <person name="Altermann E."/>
            <person name="Leahy S.C."/>
        </authorList>
    </citation>
    <scope>NUCLEOTIDE SEQUENCE [LARGE SCALE GENOMIC DNA]</scope>
    <source>
        <strain evidence="8 9">YLM1</strain>
    </source>
</reference>
<name>A0A126R036_METOL</name>
<gene>
    <name evidence="8" type="ORF">YLM1_1183</name>
</gene>
<dbReference type="Proteomes" id="UP000066376">
    <property type="component" value="Chromosome"/>
</dbReference>
<keyword evidence="3" id="KW-0378">Hydrolase</keyword>
<sequence length="456" mass="49199">MEENIDLFEKILRKIEDEVDYADIRAGKGNNTSIIMKDNQIQEINTGLSTVARIRVLKNGAWGFASTNDFSKLEEISKKAIKISNSLSGDIELAECEIIEDNIKTDRKIAISDVSIEDKKELIQDLNNASNVGKVVSTTISYSDGENKNAFVSSEGSRIIVDSSRVGLFLNAVASNGELIQFNHGNLGGVKGFEVVQDADIESFGRKIGEKATKLLDAKPAPSGRFPIVADNNLTGVFIHEAVGHAVEADLILQGDSILHDQMNKKVGADIVNIYDDSSFKDGFGYYPYDVEGVKTRKNQIVKSGELVSFLSSRESAGKLGIPLTGNARSSISDQPIVRMSNTYLKPGDLSFEELIEDINDGIYLKGSRGGQVDTGKGIFQFNATEAYKIENGELKDHYRDVSLSGNILETLNGVDGIGSDFKLSVGFCGKGGQTAPVGDGGPHTRILNAMVGGTS</sequence>
<dbReference type="PATRIC" id="fig|294671.3.peg.1235"/>
<protein>
    <submittedName>
        <fullName evidence="8">Peptidase U62 family</fullName>
    </submittedName>
</protein>
<dbReference type="PIRSF" id="PIRSF004919">
    <property type="entry name" value="TldD"/>
    <property type="match status" value="1"/>
</dbReference>
<evidence type="ECO:0000256" key="3">
    <source>
        <dbReference type="ARBA" id="ARBA00022801"/>
    </source>
</evidence>
<dbReference type="Gene3D" id="3.30.2290.10">
    <property type="entry name" value="PmbA/TldD superfamily"/>
    <property type="match status" value="1"/>
</dbReference>
<dbReference type="InterPro" id="IPR002510">
    <property type="entry name" value="Metalloprtase-TldD/E_N"/>
</dbReference>
<dbReference type="SUPFAM" id="SSF111283">
    <property type="entry name" value="Putative modulator of DNA gyrase, PmbA/TldD"/>
    <property type="match status" value="1"/>
</dbReference>
<evidence type="ECO:0000313" key="8">
    <source>
        <dbReference type="EMBL" id="AMK15740.1"/>
    </source>
</evidence>
<evidence type="ECO:0000313" key="9">
    <source>
        <dbReference type="Proteomes" id="UP000066376"/>
    </source>
</evidence>
<dbReference type="InterPro" id="IPR036059">
    <property type="entry name" value="TldD/PmbA_sf"/>
</dbReference>
<dbReference type="InterPro" id="IPR045569">
    <property type="entry name" value="Metalloprtase-TldD/E_C"/>
</dbReference>
<comment type="similarity">
    <text evidence="1">Belongs to the peptidase U62 family.</text>
</comment>